<dbReference type="GO" id="GO:0005525">
    <property type="term" value="F:GTP binding"/>
    <property type="evidence" value="ECO:0007669"/>
    <property type="project" value="UniProtKB-KW"/>
</dbReference>
<dbReference type="Gene3D" id="3.40.50.1440">
    <property type="entry name" value="Tubulin/FtsZ, GTPase domain"/>
    <property type="match status" value="2"/>
</dbReference>
<dbReference type="PANTHER" id="PTHR11588">
    <property type="entry name" value="TUBULIN"/>
    <property type="match status" value="1"/>
</dbReference>
<dbReference type="AlphaFoldDB" id="A0A6P6RRP2"/>
<evidence type="ECO:0000313" key="6">
    <source>
        <dbReference type="Proteomes" id="UP000515125"/>
    </source>
</evidence>
<keyword evidence="3" id="KW-0547">Nucleotide-binding</keyword>
<comment type="similarity">
    <text evidence="1">Belongs to the tubulin family.</text>
</comment>
<dbReference type="OrthoDB" id="1662883at2759"/>
<evidence type="ECO:0000256" key="3">
    <source>
        <dbReference type="ARBA" id="ARBA00022741"/>
    </source>
</evidence>
<dbReference type="GO" id="GO:0005874">
    <property type="term" value="C:microtubule"/>
    <property type="evidence" value="ECO:0007669"/>
    <property type="project" value="UniProtKB-KW"/>
</dbReference>
<dbReference type="GeneID" id="34621464"/>
<keyword evidence="6" id="KW-1185">Reference proteome</keyword>
<dbReference type="InterPro" id="IPR004057">
    <property type="entry name" value="Epsilon_tubulin"/>
</dbReference>
<accession>A0A6P6RRP2</accession>
<evidence type="ECO:0000256" key="1">
    <source>
        <dbReference type="ARBA" id="ARBA00009636"/>
    </source>
</evidence>
<dbReference type="InterPro" id="IPR036525">
    <property type="entry name" value="Tubulin/FtsZ_GTPase_sf"/>
</dbReference>
<dbReference type="SUPFAM" id="SSF52490">
    <property type="entry name" value="Tubulin nucleotide-binding domain-like"/>
    <property type="match status" value="1"/>
</dbReference>
<dbReference type="RefSeq" id="XP_026189770.1">
    <property type="nucleotide sequence ID" value="XM_026333985.1"/>
</dbReference>
<evidence type="ECO:0000259" key="5">
    <source>
        <dbReference type="Pfam" id="PF00091"/>
    </source>
</evidence>
<proteinExistence type="inferred from homology"/>
<gene>
    <name evidence="7" type="primary">LOC34621464</name>
</gene>
<dbReference type="PRINTS" id="PR01519">
    <property type="entry name" value="EPSLNTUBULIN"/>
</dbReference>
<sequence>MPREVLTFQVGQCGNQIGSRLWQVLLEEHGTWPPKTTLALPFGMRSGAGTDHIALDEGMSSIFKICSTRQDEGQLQQLKARAFLVDMEEGVIHGLLRGPFSSLFDEALVITDVSGSGNNCPGNTDDVITSPYNTALALRELRQHATCVLPVCNDSLSQVKGAHSVDSAMPFAHANGAAAQMIAHLTSSVRFSGPLDIDVLDLNSNLVPYRGLQFLFSAFSPLFTEKAVFDAAAESLKSLIEDYEYLNTHLAPPPAYTQAYAESGLSYSASKCVCRTPLI</sequence>
<organism evidence="6 7">
    <name type="scientific">Cyclospora cayetanensis</name>
    <dbReference type="NCBI Taxonomy" id="88456"/>
    <lineage>
        <taxon>Eukaryota</taxon>
        <taxon>Sar</taxon>
        <taxon>Alveolata</taxon>
        <taxon>Apicomplexa</taxon>
        <taxon>Conoidasida</taxon>
        <taxon>Coccidia</taxon>
        <taxon>Eucoccidiorida</taxon>
        <taxon>Eimeriorina</taxon>
        <taxon>Eimeriidae</taxon>
        <taxon>Cyclospora</taxon>
    </lineage>
</organism>
<dbReference type="InterPro" id="IPR003008">
    <property type="entry name" value="Tubulin_FtsZ_GTPase"/>
</dbReference>
<dbReference type="Proteomes" id="UP000515125">
    <property type="component" value="Unplaced"/>
</dbReference>
<name>A0A6P6RRP2_9EIME</name>
<feature type="domain" description="Tubulin/FtsZ GTPase" evidence="5">
    <location>
        <begin position="4"/>
        <end position="120"/>
    </location>
</feature>
<dbReference type="Pfam" id="PF00091">
    <property type="entry name" value="Tubulin"/>
    <property type="match status" value="1"/>
</dbReference>
<keyword evidence="4" id="KW-0342">GTP-binding</keyword>
<reference evidence="7" key="1">
    <citation type="submission" date="2025-08" db="UniProtKB">
        <authorList>
            <consortium name="RefSeq"/>
        </authorList>
    </citation>
    <scope>IDENTIFICATION</scope>
</reference>
<dbReference type="GO" id="GO:0007017">
    <property type="term" value="P:microtubule-based process"/>
    <property type="evidence" value="ECO:0007669"/>
    <property type="project" value="InterPro"/>
</dbReference>
<protein>
    <submittedName>
        <fullName evidence="7">Tubulin epsilon chain</fullName>
    </submittedName>
</protein>
<dbReference type="PRINTS" id="PR01161">
    <property type="entry name" value="TUBULIN"/>
</dbReference>
<keyword evidence="2" id="KW-0493">Microtubule</keyword>
<evidence type="ECO:0000313" key="7">
    <source>
        <dbReference type="RefSeq" id="XP_026189770.1"/>
    </source>
</evidence>
<evidence type="ECO:0000256" key="4">
    <source>
        <dbReference type="ARBA" id="ARBA00023134"/>
    </source>
</evidence>
<dbReference type="InterPro" id="IPR000217">
    <property type="entry name" value="Tubulin"/>
</dbReference>
<evidence type="ECO:0000256" key="2">
    <source>
        <dbReference type="ARBA" id="ARBA00022701"/>
    </source>
</evidence>